<gene>
    <name evidence="2" type="ORF">D0Y65_050275</name>
</gene>
<dbReference type="AlphaFoldDB" id="A0A445FBG5"/>
<organism evidence="2 3">
    <name type="scientific">Glycine soja</name>
    <name type="common">Wild soybean</name>
    <dbReference type="NCBI Taxonomy" id="3848"/>
    <lineage>
        <taxon>Eukaryota</taxon>
        <taxon>Viridiplantae</taxon>
        <taxon>Streptophyta</taxon>
        <taxon>Embryophyta</taxon>
        <taxon>Tracheophyta</taxon>
        <taxon>Spermatophyta</taxon>
        <taxon>Magnoliopsida</taxon>
        <taxon>eudicotyledons</taxon>
        <taxon>Gunneridae</taxon>
        <taxon>Pentapetalae</taxon>
        <taxon>rosids</taxon>
        <taxon>fabids</taxon>
        <taxon>Fabales</taxon>
        <taxon>Fabaceae</taxon>
        <taxon>Papilionoideae</taxon>
        <taxon>50 kb inversion clade</taxon>
        <taxon>NPAAA clade</taxon>
        <taxon>indigoferoid/millettioid clade</taxon>
        <taxon>Phaseoleae</taxon>
        <taxon>Glycine</taxon>
        <taxon>Glycine subgen. Soja</taxon>
    </lineage>
</organism>
<evidence type="ECO:0000313" key="2">
    <source>
        <dbReference type="EMBL" id="RZB46184.1"/>
    </source>
</evidence>
<proteinExistence type="predicted"/>
<name>A0A445FBG5_GLYSO</name>
<keyword evidence="1" id="KW-0812">Transmembrane</keyword>
<keyword evidence="1" id="KW-1133">Transmembrane helix</keyword>
<feature type="transmembrane region" description="Helical" evidence="1">
    <location>
        <begin position="6"/>
        <end position="25"/>
    </location>
</feature>
<reference evidence="2 3" key="1">
    <citation type="submission" date="2018-09" db="EMBL/GenBank/DDBJ databases">
        <title>A high-quality reference genome of wild soybean provides a powerful tool to mine soybean genomes.</title>
        <authorList>
            <person name="Xie M."/>
            <person name="Chung C.Y.L."/>
            <person name="Li M.-W."/>
            <person name="Wong F.-L."/>
            <person name="Chan T.-F."/>
            <person name="Lam H.-M."/>
        </authorList>
    </citation>
    <scope>NUCLEOTIDE SEQUENCE [LARGE SCALE GENOMIC DNA]</scope>
    <source>
        <strain evidence="3">cv. W05</strain>
        <tissue evidence="2">Hypocotyl of etiolated seedlings</tissue>
    </source>
</reference>
<dbReference type="EMBL" id="QZWG01000019">
    <property type="protein sequence ID" value="RZB46184.1"/>
    <property type="molecule type" value="Genomic_DNA"/>
</dbReference>
<sequence length="252" mass="29029">EKMSDWAPVLIGVVLFVLLQPGLLFSFPGNREQLEFGSMKTNGKAIFIHTLIFFALYYVLILAVKIHIYTSLTNSQDLRWMTSTNIHVTTKIATFMDGKTLNYRFPPCPPNKGHSQSNVQSPRAHLSLVHPDVHQTPNFGKYIWHPLWSHGKTYLVVSHYLSLSFSPMVSTWSDLRYKTPFEGSNPLAIVMPDINTLQQLQNLIAEMEQPHEEELRRLKADHDQFETHFRCPQVDEHSTHTFSECTQEESHP</sequence>
<dbReference type="PANTHER" id="PTHR33128:SF6">
    <property type="entry name" value="TRANSMEMBRANE PROTEIN"/>
    <property type="match status" value="1"/>
</dbReference>
<comment type="caution">
    <text evidence="2">The sequence shown here is derived from an EMBL/GenBank/DDBJ whole genome shotgun (WGS) entry which is preliminary data.</text>
</comment>
<keyword evidence="1" id="KW-0472">Membrane</keyword>
<protein>
    <submittedName>
        <fullName evidence="2">Uncharacterized protein</fullName>
    </submittedName>
</protein>
<dbReference type="InterPro" id="IPR021775">
    <property type="entry name" value="DUF3339"/>
</dbReference>
<accession>A0A445FBG5</accession>
<dbReference type="Pfam" id="PF11820">
    <property type="entry name" value="DUF3339"/>
    <property type="match status" value="1"/>
</dbReference>
<keyword evidence="3" id="KW-1185">Reference proteome</keyword>
<dbReference type="Proteomes" id="UP000289340">
    <property type="component" value="Chromosome 19"/>
</dbReference>
<dbReference type="PANTHER" id="PTHR33128">
    <property type="entry name" value="OS05G0103400 PROTEIN"/>
    <property type="match status" value="1"/>
</dbReference>
<evidence type="ECO:0000256" key="1">
    <source>
        <dbReference type="SAM" id="Phobius"/>
    </source>
</evidence>
<evidence type="ECO:0000313" key="3">
    <source>
        <dbReference type="Proteomes" id="UP000289340"/>
    </source>
</evidence>
<feature type="transmembrane region" description="Helical" evidence="1">
    <location>
        <begin position="46"/>
        <end position="69"/>
    </location>
</feature>
<feature type="non-terminal residue" evidence="2">
    <location>
        <position position="1"/>
    </location>
</feature>